<protein>
    <recommendedName>
        <fullName evidence="4">EpsG family protein</fullName>
    </recommendedName>
</protein>
<feature type="transmembrane region" description="Helical" evidence="1">
    <location>
        <begin position="334"/>
        <end position="352"/>
    </location>
</feature>
<keyword evidence="3" id="KW-1185">Reference proteome</keyword>
<comment type="caution">
    <text evidence="2">The sequence shown here is derived from an EMBL/GenBank/DDBJ whole genome shotgun (WGS) entry which is preliminary data.</text>
</comment>
<dbReference type="PATRIC" id="fig|1203610.3.peg.4732"/>
<keyword evidence="1" id="KW-0472">Membrane</keyword>
<feature type="transmembrane region" description="Helical" evidence="1">
    <location>
        <begin position="123"/>
        <end position="154"/>
    </location>
</feature>
<sequence length="362" mass="42272">MVYIIFFFVLILGTLATKSRKDSVYYLFMIMILLLAIIGLRDVSVGTDTLSYTDDFIRFSHMSFSEMWKLAFTTKEPLYVIISWIPSLLSTNYTCFLLVWALFPVCSLYKVFKAELQNSTDYMIAILVFFLLGLFAFYVAGIRQTAALSLVFFAGAKYLREYSMKDIKSVIRGKAIYCFAILIGLAYLIHNSSVLFLLAIPLVFLKVRWWYLLLVFGLFFIGKYVQIDQIVLLSKLFFEDRFATYGTVYESSQNFSAWIMQIILFLVCFSVKDNLIRRDTQNNFFFNMLLLGLVFQSLSEMMAEMARISFYFSMFAMVLLPRAFKEYSGNYRKFIYFSFTVVCLYYLFFLTGSNLPEYHSVL</sequence>
<dbReference type="EMBL" id="AQHW01000025">
    <property type="protein sequence ID" value="KKB49576.1"/>
    <property type="molecule type" value="Genomic_DNA"/>
</dbReference>
<evidence type="ECO:0000313" key="3">
    <source>
        <dbReference type="Proteomes" id="UP000033035"/>
    </source>
</evidence>
<keyword evidence="1" id="KW-0812">Transmembrane</keyword>
<dbReference type="HOGENOM" id="CLU_764722_0_0_10"/>
<dbReference type="AlphaFoldDB" id="A0A0F5IVK3"/>
<feature type="transmembrane region" description="Helical" evidence="1">
    <location>
        <begin position="283"/>
        <end position="299"/>
    </location>
</feature>
<keyword evidence="1" id="KW-1133">Transmembrane helix</keyword>
<proteinExistence type="predicted"/>
<dbReference type="Pfam" id="PF14897">
    <property type="entry name" value="EpsG"/>
    <property type="match status" value="1"/>
</dbReference>
<evidence type="ECO:0000256" key="1">
    <source>
        <dbReference type="SAM" id="Phobius"/>
    </source>
</evidence>
<feature type="transmembrane region" description="Helical" evidence="1">
    <location>
        <begin position="255"/>
        <end position="271"/>
    </location>
</feature>
<reference evidence="2 3" key="1">
    <citation type="submission" date="2013-04" db="EMBL/GenBank/DDBJ databases">
        <title>The Genome Sequence of Parabacteroides gordonii DSM 23371.</title>
        <authorList>
            <consortium name="The Broad Institute Genomics Platform"/>
            <person name="Earl A."/>
            <person name="Ward D."/>
            <person name="Feldgarden M."/>
            <person name="Gevers D."/>
            <person name="Martens E."/>
            <person name="Sakamoto M."/>
            <person name="Benno Y."/>
            <person name="Suzuki N."/>
            <person name="Matsunaga N."/>
            <person name="Koshihara K."/>
            <person name="Seki M."/>
            <person name="Komiya H."/>
            <person name="Walker B."/>
            <person name="Young S."/>
            <person name="Zeng Q."/>
            <person name="Gargeya S."/>
            <person name="Fitzgerald M."/>
            <person name="Haas B."/>
            <person name="Abouelleil A."/>
            <person name="Allen A.W."/>
            <person name="Alvarado L."/>
            <person name="Arachchi H.M."/>
            <person name="Berlin A.M."/>
            <person name="Chapman S.B."/>
            <person name="Gainer-Dewar J."/>
            <person name="Goldberg J."/>
            <person name="Griggs A."/>
            <person name="Gujja S."/>
            <person name="Hansen M."/>
            <person name="Howarth C."/>
            <person name="Imamovic A."/>
            <person name="Ireland A."/>
            <person name="Larimer J."/>
            <person name="McCowan C."/>
            <person name="Murphy C."/>
            <person name="Pearson M."/>
            <person name="Poon T.W."/>
            <person name="Priest M."/>
            <person name="Roberts A."/>
            <person name="Saif S."/>
            <person name="Shea T."/>
            <person name="Sisk P."/>
            <person name="Sykes S."/>
            <person name="Wortman J."/>
            <person name="Nusbaum C."/>
            <person name="Birren B."/>
        </authorList>
    </citation>
    <scope>NUCLEOTIDE SEQUENCE [LARGE SCALE GENOMIC DNA]</scope>
    <source>
        <strain evidence="2 3">MS-1</strain>
    </source>
</reference>
<feature type="transmembrane region" description="Helical" evidence="1">
    <location>
        <begin position="209"/>
        <end position="225"/>
    </location>
</feature>
<dbReference type="InterPro" id="IPR049458">
    <property type="entry name" value="EpsG-like"/>
</dbReference>
<feature type="transmembrane region" description="Helical" evidence="1">
    <location>
        <begin position="175"/>
        <end position="203"/>
    </location>
</feature>
<name>A0A0F5IVK3_9BACT</name>
<feature type="transmembrane region" description="Helical" evidence="1">
    <location>
        <begin position="78"/>
        <end position="103"/>
    </location>
</feature>
<gene>
    <name evidence="2" type="ORF">HMPREF1536_04641</name>
</gene>
<organism evidence="2 3">
    <name type="scientific">Parabacteroides gordonii MS-1 = DSM 23371</name>
    <dbReference type="NCBI Taxonomy" id="1203610"/>
    <lineage>
        <taxon>Bacteria</taxon>
        <taxon>Pseudomonadati</taxon>
        <taxon>Bacteroidota</taxon>
        <taxon>Bacteroidia</taxon>
        <taxon>Bacteroidales</taxon>
        <taxon>Tannerellaceae</taxon>
        <taxon>Parabacteroides</taxon>
    </lineage>
</organism>
<dbReference type="STRING" id="1203610.HMPREF1536_04641"/>
<accession>A0A0F5IVK3</accession>
<dbReference type="Proteomes" id="UP000033035">
    <property type="component" value="Unassembled WGS sequence"/>
</dbReference>
<feature type="transmembrane region" description="Helical" evidence="1">
    <location>
        <begin position="26"/>
        <end position="43"/>
    </location>
</feature>
<evidence type="ECO:0000313" key="2">
    <source>
        <dbReference type="EMBL" id="KKB49576.1"/>
    </source>
</evidence>
<evidence type="ECO:0008006" key="4">
    <source>
        <dbReference type="Google" id="ProtNLM"/>
    </source>
</evidence>